<organism evidence="1 2">
    <name type="scientific">Rubroshorea leprosula</name>
    <dbReference type="NCBI Taxonomy" id="152421"/>
    <lineage>
        <taxon>Eukaryota</taxon>
        <taxon>Viridiplantae</taxon>
        <taxon>Streptophyta</taxon>
        <taxon>Embryophyta</taxon>
        <taxon>Tracheophyta</taxon>
        <taxon>Spermatophyta</taxon>
        <taxon>Magnoliopsida</taxon>
        <taxon>eudicotyledons</taxon>
        <taxon>Gunneridae</taxon>
        <taxon>Pentapetalae</taxon>
        <taxon>rosids</taxon>
        <taxon>malvids</taxon>
        <taxon>Malvales</taxon>
        <taxon>Dipterocarpaceae</taxon>
        <taxon>Rubroshorea</taxon>
    </lineage>
</organism>
<evidence type="ECO:0000313" key="2">
    <source>
        <dbReference type="Proteomes" id="UP001054252"/>
    </source>
</evidence>
<dbReference type="AlphaFoldDB" id="A0AAV5M2F3"/>
<evidence type="ECO:0000313" key="1">
    <source>
        <dbReference type="EMBL" id="GKV42862.1"/>
    </source>
</evidence>
<dbReference type="EMBL" id="BPVZ01000162">
    <property type="protein sequence ID" value="GKV42862.1"/>
    <property type="molecule type" value="Genomic_DNA"/>
</dbReference>
<protein>
    <submittedName>
        <fullName evidence="1">Uncharacterized protein</fullName>
    </submittedName>
</protein>
<name>A0AAV5M2F3_9ROSI</name>
<gene>
    <name evidence="1" type="ORF">SLEP1_g50224</name>
</gene>
<accession>A0AAV5M2F3</accession>
<sequence>MEHTTPFLIKETRQLIVLLLLVARARIRLLILAASGSWNTGEMREKPRVREPFLLCNLNHQSTVRGLPPSEIGGQPEWQAVGERINQNQKPNNQRRWYTDAGYADKREWRILGKEDASRWRRDGYDKGVLKPATSFFIANFLEEWRLEHMWKEFKRLGRVIQIYVGELRLQANLATYNEENGSVGLSRRENNAQAGPSKQVESNVAGKSYADAVRNNKQLLERNGLMGKRWTPRKILKEKEDIFEMGEPETLDELKHKILIEGFFSINITLLGGNLVLLYSEVEGEVTNLLKEGSEWIGEWLEDLRPWSIKEVTREIHMDSMSWGSFEYLEWGELHQDKKLVCAPGKMQQARGSYSPAPLGRCKFVKMAT</sequence>
<keyword evidence="2" id="KW-1185">Reference proteome</keyword>
<proteinExistence type="predicted"/>
<dbReference type="Proteomes" id="UP001054252">
    <property type="component" value="Unassembled WGS sequence"/>
</dbReference>
<reference evidence="1 2" key="1">
    <citation type="journal article" date="2021" name="Commun. Biol.">
        <title>The genome of Shorea leprosula (Dipterocarpaceae) highlights the ecological relevance of drought in aseasonal tropical rainforests.</title>
        <authorList>
            <person name="Ng K.K.S."/>
            <person name="Kobayashi M.J."/>
            <person name="Fawcett J.A."/>
            <person name="Hatakeyama M."/>
            <person name="Paape T."/>
            <person name="Ng C.H."/>
            <person name="Ang C.C."/>
            <person name="Tnah L.H."/>
            <person name="Lee C.T."/>
            <person name="Nishiyama T."/>
            <person name="Sese J."/>
            <person name="O'Brien M.J."/>
            <person name="Copetti D."/>
            <person name="Mohd Noor M.I."/>
            <person name="Ong R.C."/>
            <person name="Putra M."/>
            <person name="Sireger I.Z."/>
            <person name="Indrioko S."/>
            <person name="Kosugi Y."/>
            <person name="Izuno A."/>
            <person name="Isagi Y."/>
            <person name="Lee S.L."/>
            <person name="Shimizu K.K."/>
        </authorList>
    </citation>
    <scope>NUCLEOTIDE SEQUENCE [LARGE SCALE GENOMIC DNA]</scope>
    <source>
        <strain evidence="1">214</strain>
    </source>
</reference>
<comment type="caution">
    <text evidence="1">The sequence shown here is derived from an EMBL/GenBank/DDBJ whole genome shotgun (WGS) entry which is preliminary data.</text>
</comment>